<gene>
    <name evidence="1" type="ORF">ACFFNX_36420</name>
</gene>
<protein>
    <submittedName>
        <fullName evidence="1">Uncharacterized protein</fullName>
    </submittedName>
</protein>
<name>A0ABV5YUN1_9ACTN</name>
<sequence>MMTKMIGVARQVGDRMLTAFVPRMEAKADACAPYCWCDRDGQGSDLLCEDPCRGDIWGVCHNCC</sequence>
<keyword evidence="2" id="KW-1185">Reference proteome</keyword>
<dbReference type="Proteomes" id="UP001589627">
    <property type="component" value="Unassembled WGS sequence"/>
</dbReference>
<evidence type="ECO:0000313" key="1">
    <source>
        <dbReference type="EMBL" id="MFB9837662.1"/>
    </source>
</evidence>
<proteinExistence type="predicted"/>
<comment type="caution">
    <text evidence="1">The sequence shown here is derived from an EMBL/GenBank/DDBJ whole genome shotgun (WGS) entry which is preliminary data.</text>
</comment>
<dbReference type="RefSeq" id="WP_378210539.1">
    <property type="nucleotide sequence ID" value="NZ_JBHLZP010000406.1"/>
</dbReference>
<dbReference type="EMBL" id="JBHLZP010000406">
    <property type="protein sequence ID" value="MFB9837662.1"/>
    <property type="molecule type" value="Genomic_DNA"/>
</dbReference>
<organism evidence="1 2">
    <name type="scientific">Actinoallomurus acaciae</name>
    <dbReference type="NCBI Taxonomy" id="502577"/>
    <lineage>
        <taxon>Bacteria</taxon>
        <taxon>Bacillati</taxon>
        <taxon>Actinomycetota</taxon>
        <taxon>Actinomycetes</taxon>
        <taxon>Streptosporangiales</taxon>
        <taxon>Thermomonosporaceae</taxon>
        <taxon>Actinoallomurus</taxon>
    </lineage>
</organism>
<evidence type="ECO:0000313" key="2">
    <source>
        <dbReference type="Proteomes" id="UP001589627"/>
    </source>
</evidence>
<reference evidence="1 2" key="1">
    <citation type="submission" date="2024-09" db="EMBL/GenBank/DDBJ databases">
        <authorList>
            <person name="Sun Q."/>
            <person name="Mori K."/>
        </authorList>
    </citation>
    <scope>NUCLEOTIDE SEQUENCE [LARGE SCALE GENOMIC DNA]</scope>
    <source>
        <strain evidence="1 2">TBRC 0563</strain>
    </source>
</reference>
<accession>A0ABV5YUN1</accession>